<keyword evidence="3" id="KW-0378">Hydrolase</keyword>
<dbReference type="Pfam" id="PF01048">
    <property type="entry name" value="PNP_UDP_1"/>
    <property type="match status" value="1"/>
</dbReference>
<organism evidence="3 6">
    <name type="scientific">Nocardia seriolae</name>
    <dbReference type="NCBI Taxonomy" id="37332"/>
    <lineage>
        <taxon>Bacteria</taxon>
        <taxon>Bacillati</taxon>
        <taxon>Actinomycetota</taxon>
        <taxon>Actinomycetes</taxon>
        <taxon>Mycobacteriales</taxon>
        <taxon>Nocardiaceae</taxon>
        <taxon>Nocardia</taxon>
    </lineage>
</organism>
<keyword evidence="3" id="KW-0326">Glycosidase</keyword>
<dbReference type="EC" id="3.2.2.9" evidence="3"/>
<proteinExistence type="predicted"/>
<dbReference type="Proteomes" id="UP000037179">
    <property type="component" value="Unassembled WGS sequence"/>
</dbReference>
<name>A0ABC8AUU2_9NOCA</name>
<protein>
    <submittedName>
        <fullName evidence="3">Adenosylhomocysteine nucleosidase</fullName>
        <ecNumber evidence="3">3.2.2.9</ecNumber>
    </submittedName>
</protein>
<dbReference type="Gene3D" id="3.40.50.1580">
    <property type="entry name" value="Nucleoside phosphorylase domain"/>
    <property type="match status" value="1"/>
</dbReference>
<reference evidence="4 5" key="2">
    <citation type="journal article" date="2016" name="Genome Announc.">
        <title>Draft Genome Sequence of Erythromycin- and Oxytetracycline-Sensitive Nocardia seriolae Strain U-1 (NBRC 110359).</title>
        <authorList>
            <person name="Imajoh M."/>
            <person name="Sukeda M."/>
            <person name="Shimizu M."/>
            <person name="Yamane J."/>
            <person name="Ohnishi K."/>
            <person name="Oshima S."/>
        </authorList>
    </citation>
    <scope>NUCLEOTIDE SEQUENCE [LARGE SCALE GENOMIC DNA]</scope>
    <source>
        <strain evidence="4 5">U-1</strain>
    </source>
</reference>
<evidence type="ECO:0000259" key="2">
    <source>
        <dbReference type="Pfam" id="PF20690"/>
    </source>
</evidence>
<evidence type="ECO:0000313" key="3">
    <source>
        <dbReference type="EMBL" id="APA97850.1"/>
    </source>
</evidence>
<dbReference type="InterPro" id="IPR048915">
    <property type="entry name" value="bDLD3"/>
</dbReference>
<dbReference type="RefSeq" id="WP_036551471.1">
    <property type="nucleotide sequence ID" value="NZ_AP028459.1"/>
</dbReference>
<feature type="domain" description="Nucleoside phosphorylase" evidence="1">
    <location>
        <begin position="15"/>
        <end position="250"/>
    </location>
</feature>
<sequence length="349" mass="37684">MSQSTAADPAIAIDVVVLTALEMERVAVVRALGDCAEYPWRGSKLARAALGDMNVLVVPLEGMGNTNSAYVAKRAIGIWNPSYVFLTGIAGGARAGVDGLRLGDVLVPEQVVGYELAKVTASGTAPRYQVYRPDKRLLDAARDVPPDRWAGRVSIARPDDTISDPAVHFGSVLSGEKVVADRDYLDDLRGAWPKAIGVEMECLGVALAAYDSGPGFGMAKAVSDFGEESKNDAWQAYAAETAARFTVAVLGSMQAPPRGRHHQSRPVGAVTTFPGPAKLAVCRRLLDDWKEVADYFEVPPHGRARFGRGDEPRELWAWLEIRDKLHELPDALVEIGRGDLSRLLRDEAP</sequence>
<dbReference type="InterPro" id="IPR000845">
    <property type="entry name" value="Nucleoside_phosphorylase_d"/>
</dbReference>
<dbReference type="InterPro" id="IPR035994">
    <property type="entry name" value="Nucleoside_phosphorylase_sf"/>
</dbReference>
<reference evidence="3 6" key="3">
    <citation type="submission" date="2016-10" db="EMBL/GenBank/DDBJ databases">
        <title>Genome sequence of Nocardia seriolae strain EM150506, isolated from Anguila japonica.</title>
        <authorList>
            <person name="Han H.-J."/>
        </authorList>
    </citation>
    <scope>NUCLEOTIDE SEQUENCE [LARGE SCALE GENOMIC DNA]</scope>
    <source>
        <strain evidence="3 6">EM150506</strain>
    </source>
</reference>
<dbReference type="PANTHER" id="PTHR46832">
    <property type="entry name" value="5'-METHYLTHIOADENOSINE/S-ADENOSYLHOMOCYSTEINE NUCLEOSIDASE"/>
    <property type="match status" value="1"/>
</dbReference>
<dbReference type="SUPFAM" id="SSF53167">
    <property type="entry name" value="Purine and uridine phosphorylases"/>
    <property type="match status" value="1"/>
</dbReference>
<dbReference type="KEGG" id="nsr:NS506_03801"/>
<evidence type="ECO:0000313" key="5">
    <source>
        <dbReference type="Proteomes" id="UP000037179"/>
    </source>
</evidence>
<dbReference type="Proteomes" id="UP000180166">
    <property type="component" value="Chromosome"/>
</dbReference>
<keyword evidence="5" id="KW-1185">Reference proteome</keyword>
<dbReference type="GO" id="GO:0008782">
    <property type="term" value="F:adenosylhomocysteine nucleosidase activity"/>
    <property type="evidence" value="ECO:0007669"/>
    <property type="project" value="UniProtKB-EC"/>
</dbReference>
<dbReference type="PANTHER" id="PTHR46832:SF1">
    <property type="entry name" value="5'-METHYLTHIOADENOSINE_S-ADENOSYLHOMOCYSTEINE NUCLEOSIDASE"/>
    <property type="match status" value="1"/>
</dbReference>
<reference evidence="5" key="1">
    <citation type="submission" date="2015-07" db="EMBL/GenBank/DDBJ databases">
        <title>Nocardia seriolae U-1 whole genome shotgun sequence.</title>
        <authorList>
            <person name="Imajoh M."/>
            <person name="Fukumoto Y."/>
            <person name="Sukeda M."/>
            <person name="Yamane J."/>
            <person name="Yamasaki K."/>
            <person name="Shimizu M."/>
            <person name="Ohnishi K."/>
            <person name="Oshima S."/>
        </authorList>
    </citation>
    <scope>NUCLEOTIDE SEQUENCE [LARGE SCALE GENOMIC DNA]</scope>
    <source>
        <strain evidence="5">U-1</strain>
    </source>
</reference>
<dbReference type="EMBL" id="CP017839">
    <property type="protein sequence ID" value="APA97850.1"/>
    <property type="molecule type" value="Genomic_DNA"/>
</dbReference>
<feature type="domain" description="Bacterial Death-like" evidence="2">
    <location>
        <begin position="275"/>
        <end position="346"/>
    </location>
</feature>
<dbReference type="EMBL" id="BBYQ01000135">
    <property type="protein sequence ID" value="GAP31964.1"/>
    <property type="molecule type" value="Genomic_DNA"/>
</dbReference>
<dbReference type="Pfam" id="PF20690">
    <property type="entry name" value="bDLD3"/>
    <property type="match status" value="1"/>
</dbReference>
<gene>
    <name evidence="3" type="primary">mtnN</name>
    <name evidence="3" type="ORF">NS506_03801</name>
    <name evidence="4" type="ORF">NSK11_contig00135-0005</name>
</gene>
<evidence type="ECO:0000313" key="4">
    <source>
        <dbReference type="EMBL" id="GAP31964.1"/>
    </source>
</evidence>
<dbReference type="CDD" id="cd09008">
    <property type="entry name" value="MTAN"/>
    <property type="match status" value="1"/>
</dbReference>
<evidence type="ECO:0000259" key="1">
    <source>
        <dbReference type="Pfam" id="PF01048"/>
    </source>
</evidence>
<accession>A0ABC8AUU2</accession>
<evidence type="ECO:0000313" key="6">
    <source>
        <dbReference type="Proteomes" id="UP000180166"/>
    </source>
</evidence>
<dbReference type="AlphaFoldDB" id="A0ABC8AUU2"/>